<organism evidence="1 2">
    <name type="scientific">Cereibacter azotoformans</name>
    <dbReference type="NCBI Taxonomy" id="43057"/>
    <lineage>
        <taxon>Bacteria</taxon>
        <taxon>Pseudomonadati</taxon>
        <taxon>Pseudomonadota</taxon>
        <taxon>Alphaproteobacteria</taxon>
        <taxon>Rhodobacterales</taxon>
        <taxon>Paracoccaceae</taxon>
        <taxon>Cereibacter</taxon>
    </lineage>
</organism>
<dbReference type="OrthoDB" id="9812088at2"/>
<dbReference type="Pfam" id="PF07030">
    <property type="entry name" value="Phage_Mu_Gp36"/>
    <property type="match status" value="1"/>
</dbReference>
<name>A0A2T5JSD6_9RHOB</name>
<dbReference type="InterPro" id="IPR009752">
    <property type="entry name" value="Phage_Mu_GpJ"/>
</dbReference>
<proteinExistence type="predicted"/>
<comment type="caution">
    <text evidence="1">The sequence shown here is derived from an EMBL/GenBank/DDBJ whole genome shotgun (WGS) entry which is preliminary data.</text>
</comment>
<dbReference type="RefSeq" id="WP_108222504.1">
    <property type="nucleotide sequence ID" value="NZ_QAOT01000028.1"/>
</dbReference>
<evidence type="ECO:0000313" key="1">
    <source>
        <dbReference type="EMBL" id="PTR11150.1"/>
    </source>
</evidence>
<dbReference type="Proteomes" id="UP000244060">
    <property type="component" value="Unassembled WGS sequence"/>
</dbReference>
<keyword evidence="2" id="KW-1185">Reference proteome</keyword>
<protein>
    <submittedName>
        <fullName evidence="1">Phage gp36-like protein</fullName>
    </submittedName>
</protein>
<dbReference type="AlphaFoldDB" id="A0A2T5JSD6"/>
<reference evidence="1 2" key="1">
    <citation type="submission" date="2018-04" db="EMBL/GenBank/DDBJ databases">
        <title>Genomic Encyclopedia of Type Strains, Phase III (KMG-III): the genomes of soil and plant-associated and newly described type strains.</title>
        <authorList>
            <person name="Whitman W."/>
        </authorList>
    </citation>
    <scope>NUCLEOTIDE SEQUENCE [LARGE SCALE GENOMIC DNA]</scope>
    <source>
        <strain evidence="1 2">KA25</strain>
    </source>
</reference>
<evidence type="ECO:0000313" key="2">
    <source>
        <dbReference type="Proteomes" id="UP000244060"/>
    </source>
</evidence>
<sequence>MTYVTLSDLAARYGESLLVSLTDRGEIALGTIQAEVVDRAVADTGAVIEGYLSGRYALPLAAPQPLLTDVAAAIAVWKLHMFAPDPKIEADYKGAMATLREIAAGTIRLAAAGVEAAGTGTSGALVTDRERPFTAENLKGFI</sequence>
<gene>
    <name evidence="1" type="ORF">C8J28_12811</name>
</gene>
<accession>A0A2T5JSD6</accession>
<dbReference type="EMBL" id="QAOT01000028">
    <property type="protein sequence ID" value="PTR11150.1"/>
    <property type="molecule type" value="Genomic_DNA"/>
</dbReference>